<dbReference type="InterPro" id="IPR002539">
    <property type="entry name" value="MaoC-like_dom"/>
</dbReference>
<organism evidence="2">
    <name type="scientific">marine metagenome</name>
    <dbReference type="NCBI Taxonomy" id="408172"/>
    <lineage>
        <taxon>unclassified sequences</taxon>
        <taxon>metagenomes</taxon>
        <taxon>ecological metagenomes</taxon>
    </lineage>
</organism>
<dbReference type="EMBL" id="UINC01001014">
    <property type="protein sequence ID" value="SUZ67491.1"/>
    <property type="molecule type" value="Genomic_DNA"/>
</dbReference>
<dbReference type="InterPro" id="IPR029069">
    <property type="entry name" value="HotDog_dom_sf"/>
</dbReference>
<evidence type="ECO:0000313" key="2">
    <source>
        <dbReference type="EMBL" id="SUZ67491.1"/>
    </source>
</evidence>
<dbReference type="InterPro" id="IPR052342">
    <property type="entry name" value="MCH/BMMD"/>
</dbReference>
<protein>
    <recommendedName>
        <fullName evidence="1">MaoC-like domain-containing protein</fullName>
    </recommendedName>
</protein>
<dbReference type="Pfam" id="PF01575">
    <property type="entry name" value="MaoC_dehydratas"/>
    <property type="match status" value="1"/>
</dbReference>
<sequence>MTDADPEFDPLNHTLSEPHYLEDLEVGQRFVSPSRTLGESSFAAFQMASLDNHPIHYDVEYCRRMGHPNLLAHGMQILIQTAPGAGMLPHVLGVNLIGLIEQSSKFLKPVYCGDTVYPALEIIDLTSGNTTGVVTVRSTVHNQTRQLVMEGEQKLLVRKRSI</sequence>
<evidence type="ECO:0000259" key="1">
    <source>
        <dbReference type="Pfam" id="PF01575"/>
    </source>
</evidence>
<dbReference type="PANTHER" id="PTHR43664:SF1">
    <property type="entry name" value="BETA-METHYLMALYL-COA DEHYDRATASE"/>
    <property type="match status" value="1"/>
</dbReference>
<reference evidence="2" key="1">
    <citation type="submission" date="2018-05" db="EMBL/GenBank/DDBJ databases">
        <authorList>
            <person name="Lanie J.A."/>
            <person name="Ng W.-L."/>
            <person name="Kazmierczak K.M."/>
            <person name="Andrzejewski T.M."/>
            <person name="Davidsen T.M."/>
            <person name="Wayne K.J."/>
            <person name="Tettelin H."/>
            <person name="Glass J.I."/>
            <person name="Rusch D."/>
            <person name="Podicherti R."/>
            <person name="Tsui H.-C.T."/>
            <person name="Winkler M.E."/>
        </authorList>
    </citation>
    <scope>NUCLEOTIDE SEQUENCE</scope>
</reference>
<dbReference type="Gene3D" id="3.10.129.10">
    <property type="entry name" value="Hotdog Thioesterase"/>
    <property type="match status" value="1"/>
</dbReference>
<proteinExistence type="predicted"/>
<feature type="domain" description="MaoC-like" evidence="1">
    <location>
        <begin position="27"/>
        <end position="141"/>
    </location>
</feature>
<dbReference type="AlphaFoldDB" id="A0A381PKH2"/>
<dbReference type="PANTHER" id="PTHR43664">
    <property type="entry name" value="MONOAMINE OXIDASE-RELATED"/>
    <property type="match status" value="1"/>
</dbReference>
<gene>
    <name evidence="2" type="ORF">METZ01_LOCUS20345</name>
</gene>
<dbReference type="CDD" id="cd03441">
    <property type="entry name" value="R_hydratase_like"/>
    <property type="match status" value="1"/>
</dbReference>
<name>A0A381PKH2_9ZZZZ</name>
<accession>A0A381PKH2</accession>
<dbReference type="SUPFAM" id="SSF54637">
    <property type="entry name" value="Thioesterase/thiol ester dehydrase-isomerase"/>
    <property type="match status" value="1"/>
</dbReference>